<dbReference type="EMBL" id="BTSX01000002">
    <property type="protein sequence ID" value="GMS82187.1"/>
    <property type="molecule type" value="Genomic_DNA"/>
</dbReference>
<comment type="caution">
    <text evidence="3">The sequence shown here is derived from an EMBL/GenBank/DDBJ whole genome shotgun (WGS) entry which is preliminary data.</text>
</comment>
<evidence type="ECO:0000313" key="3">
    <source>
        <dbReference type="EMBL" id="GMS82187.1"/>
    </source>
</evidence>
<dbReference type="EMBL" id="BTSX01000002">
    <property type="protein sequence ID" value="GMS82186.1"/>
    <property type="molecule type" value="Genomic_DNA"/>
</dbReference>
<accession>A0AAV5SHS7</accession>
<dbReference type="AlphaFoldDB" id="A0AAV5SHS7"/>
<proteinExistence type="predicted"/>
<evidence type="ECO:0000313" key="1">
    <source>
        <dbReference type="EMBL" id="GMS82185.1"/>
    </source>
</evidence>
<reference evidence="3" key="1">
    <citation type="submission" date="2023-10" db="EMBL/GenBank/DDBJ databases">
        <title>Genome assembly of Pristionchus species.</title>
        <authorList>
            <person name="Yoshida K."/>
            <person name="Sommer R.J."/>
        </authorList>
    </citation>
    <scope>NUCLEOTIDE SEQUENCE</scope>
    <source>
        <strain evidence="3">RS0144</strain>
    </source>
</reference>
<feature type="non-terminal residue" evidence="3">
    <location>
        <position position="1"/>
    </location>
</feature>
<dbReference type="Proteomes" id="UP001432027">
    <property type="component" value="Unassembled WGS sequence"/>
</dbReference>
<evidence type="ECO:0000313" key="2">
    <source>
        <dbReference type="EMBL" id="GMS82186.1"/>
    </source>
</evidence>
<organism evidence="3 4">
    <name type="scientific">Pristionchus entomophagus</name>
    <dbReference type="NCBI Taxonomy" id="358040"/>
    <lineage>
        <taxon>Eukaryota</taxon>
        <taxon>Metazoa</taxon>
        <taxon>Ecdysozoa</taxon>
        <taxon>Nematoda</taxon>
        <taxon>Chromadorea</taxon>
        <taxon>Rhabditida</taxon>
        <taxon>Rhabditina</taxon>
        <taxon>Diplogasteromorpha</taxon>
        <taxon>Diplogasteroidea</taxon>
        <taxon>Neodiplogasteridae</taxon>
        <taxon>Pristionchus</taxon>
    </lineage>
</organism>
<gene>
    <name evidence="1" type="ORF">PENTCL1PPCAC_4360</name>
    <name evidence="2" type="ORF">PENTCL1PPCAC_4361</name>
    <name evidence="3" type="ORF">PENTCL1PPCAC_4362</name>
</gene>
<name>A0AAV5SHS7_9BILA</name>
<keyword evidence="4" id="KW-1185">Reference proteome</keyword>
<evidence type="ECO:0000313" key="4">
    <source>
        <dbReference type="Proteomes" id="UP001432027"/>
    </source>
</evidence>
<protein>
    <submittedName>
        <fullName evidence="3">Uncharacterized protein</fullName>
    </submittedName>
</protein>
<sequence length="140" mass="16074">DRSFTSEKFLSDYVQAVPLSSLHVNNGRHATTPPHAGKQSSESFWRFGTLMMVHIVVNTDCLISTILKRLRCKGFGQWKISITRDIKQIEVDVAVESDVKHSYADDQHCIEIVGTTNYVQFTIQRNLIYPALWEFNAMFH</sequence>
<dbReference type="EMBL" id="BTSX01000002">
    <property type="protein sequence ID" value="GMS82185.1"/>
    <property type="molecule type" value="Genomic_DNA"/>
</dbReference>